<comment type="caution">
    <text evidence="1">The sequence shown here is derived from an EMBL/GenBank/DDBJ whole genome shotgun (WGS) entry which is preliminary data.</text>
</comment>
<sequence>MPALCGLTAVCILLLCIDLCSYLWLNFWRLTARSAQSVIQVPEPSLARRARARLRQCFCLQRSIGRTLHLKSVRSTARFGSFILPLQDHNPLRFRCRLAILRAGPRV</sequence>
<accession>A0AAV7T3S1</accession>
<dbReference type="AlphaFoldDB" id="A0AAV7T3S1"/>
<evidence type="ECO:0000313" key="1">
    <source>
        <dbReference type="EMBL" id="KAJ1170999.1"/>
    </source>
</evidence>
<name>A0AAV7T3S1_PLEWA</name>
<proteinExistence type="predicted"/>
<evidence type="ECO:0008006" key="3">
    <source>
        <dbReference type="Google" id="ProtNLM"/>
    </source>
</evidence>
<organism evidence="1 2">
    <name type="scientific">Pleurodeles waltl</name>
    <name type="common">Iberian ribbed newt</name>
    <dbReference type="NCBI Taxonomy" id="8319"/>
    <lineage>
        <taxon>Eukaryota</taxon>
        <taxon>Metazoa</taxon>
        <taxon>Chordata</taxon>
        <taxon>Craniata</taxon>
        <taxon>Vertebrata</taxon>
        <taxon>Euteleostomi</taxon>
        <taxon>Amphibia</taxon>
        <taxon>Batrachia</taxon>
        <taxon>Caudata</taxon>
        <taxon>Salamandroidea</taxon>
        <taxon>Salamandridae</taxon>
        <taxon>Pleurodelinae</taxon>
        <taxon>Pleurodeles</taxon>
    </lineage>
</organism>
<reference evidence="1" key="1">
    <citation type="journal article" date="2022" name="bioRxiv">
        <title>Sequencing and chromosome-scale assembly of the giantPleurodeles waltlgenome.</title>
        <authorList>
            <person name="Brown T."/>
            <person name="Elewa A."/>
            <person name="Iarovenko S."/>
            <person name="Subramanian E."/>
            <person name="Araus A.J."/>
            <person name="Petzold A."/>
            <person name="Susuki M."/>
            <person name="Suzuki K.-i.T."/>
            <person name="Hayashi T."/>
            <person name="Toyoda A."/>
            <person name="Oliveira C."/>
            <person name="Osipova E."/>
            <person name="Leigh N.D."/>
            <person name="Simon A."/>
            <person name="Yun M.H."/>
        </authorList>
    </citation>
    <scope>NUCLEOTIDE SEQUENCE</scope>
    <source>
        <strain evidence="1">20211129_DDA</strain>
        <tissue evidence="1">Liver</tissue>
    </source>
</reference>
<keyword evidence="2" id="KW-1185">Reference proteome</keyword>
<gene>
    <name evidence="1" type="ORF">NDU88_002870</name>
</gene>
<evidence type="ECO:0000313" key="2">
    <source>
        <dbReference type="Proteomes" id="UP001066276"/>
    </source>
</evidence>
<protein>
    <recommendedName>
        <fullName evidence="3">Secreted protein</fullName>
    </recommendedName>
</protein>
<dbReference type="EMBL" id="JANPWB010000007">
    <property type="protein sequence ID" value="KAJ1170999.1"/>
    <property type="molecule type" value="Genomic_DNA"/>
</dbReference>
<dbReference type="Proteomes" id="UP001066276">
    <property type="component" value="Chromosome 4_1"/>
</dbReference>